<accession>A0A8B7WE30</accession>
<evidence type="ECO:0000313" key="2">
    <source>
        <dbReference type="RefSeq" id="XP_020042222.1"/>
    </source>
</evidence>
<dbReference type="AlphaFoldDB" id="A0A8B7WE30"/>
<evidence type="ECO:0000256" key="1">
    <source>
        <dbReference type="SAM" id="MobiDB-lite"/>
    </source>
</evidence>
<dbReference type="CTD" id="110140959"/>
<feature type="region of interest" description="Disordered" evidence="1">
    <location>
        <begin position="80"/>
        <end position="160"/>
    </location>
</feature>
<dbReference type="PANTHER" id="PTHR39410:SF1">
    <property type="entry name" value="RIKEN CDNA 4930558K02 GENE"/>
    <property type="match status" value="1"/>
</dbReference>
<organism evidence="2">
    <name type="scientific">Castor canadensis</name>
    <name type="common">American beaver</name>
    <dbReference type="NCBI Taxonomy" id="51338"/>
    <lineage>
        <taxon>Eukaryota</taxon>
        <taxon>Metazoa</taxon>
        <taxon>Chordata</taxon>
        <taxon>Craniata</taxon>
        <taxon>Vertebrata</taxon>
        <taxon>Euteleostomi</taxon>
        <taxon>Mammalia</taxon>
        <taxon>Eutheria</taxon>
        <taxon>Euarchontoglires</taxon>
        <taxon>Glires</taxon>
        <taxon>Rodentia</taxon>
        <taxon>Castorimorpha</taxon>
        <taxon>Castoridae</taxon>
        <taxon>Castor</taxon>
    </lineage>
</organism>
<feature type="compositionally biased region" description="Low complexity" evidence="1">
    <location>
        <begin position="390"/>
        <end position="400"/>
    </location>
</feature>
<feature type="non-terminal residue" evidence="2">
    <location>
        <position position="400"/>
    </location>
</feature>
<proteinExistence type="predicted"/>
<gene>
    <name evidence="2" type="primary">CUNH1orf105</name>
</gene>
<feature type="compositionally biased region" description="Basic and acidic residues" evidence="1">
    <location>
        <begin position="116"/>
        <end position="132"/>
    </location>
</feature>
<protein>
    <submittedName>
        <fullName evidence="2">Uncharacterized protein C1orf105 homolog</fullName>
    </submittedName>
</protein>
<dbReference type="OrthoDB" id="9832160at2759"/>
<name>A0A8B7WE30_CASCN</name>
<sequence>MTTVNKLHNIKRHELWSETPSKKHQGHPANLPDLISSTETAKGFAAGTPSPGTSRLPLPLGLMGRRRKRATLACKAGNRAGRGRVGLDVPRGAPLTLRTSPARRRPSPSLGPAGTAEDKEAGNTDTHTELTCRRALPGLARLGGQSALPRPRGRREVAAAPSWSLLSRRPAPLLCARDSSSSIRKTADRHPKGGVSVPKFHNVPWFSEASLINKPLVLSLPKRSPQSSATFLTSYKKNMDLPISCQVPDVLSKTRKNPELLRNRKLCSTCRELKMIKPTTVVIPHDLKLSFENFMRHRMSSHQSQAQSSCNDIPTENIHYRLPIVGPRTAVFHGLLSDAYKTLQETQHSSLPRKEPMAKTVKHSVVRAHHLPESQGKNNLSKPVSGTGAFSSSFPPFSKK</sequence>
<dbReference type="RefSeq" id="XP_020042222.1">
    <property type="nucleotide sequence ID" value="XM_020186633.1"/>
</dbReference>
<dbReference type="KEGG" id="ccan:109701198"/>
<feature type="region of interest" description="Disordered" evidence="1">
    <location>
        <begin position="369"/>
        <end position="400"/>
    </location>
</feature>
<feature type="compositionally biased region" description="Polar residues" evidence="1">
    <location>
        <begin position="375"/>
        <end position="384"/>
    </location>
</feature>
<dbReference type="InterPro" id="IPR027845">
    <property type="entry name" value="DUF4548"/>
</dbReference>
<dbReference type="PANTHER" id="PTHR39410">
    <property type="entry name" value="RIKEN CDNA 4930558K02 GENE"/>
    <property type="match status" value="1"/>
</dbReference>
<dbReference type="Pfam" id="PF15081">
    <property type="entry name" value="DUF4548"/>
    <property type="match status" value="1"/>
</dbReference>
<reference evidence="2" key="1">
    <citation type="submission" date="2025-08" db="UniProtKB">
        <authorList>
            <consortium name="RefSeq"/>
        </authorList>
    </citation>
    <scope>IDENTIFICATION</scope>
    <source>
        <tissue evidence="2">Leukocyte</tissue>
    </source>
</reference>